<dbReference type="EMBL" id="JASBNA010000005">
    <property type="protein sequence ID" value="KAK7691587.1"/>
    <property type="molecule type" value="Genomic_DNA"/>
</dbReference>
<name>A0AAW0GNW8_9APHY</name>
<keyword evidence="3" id="KW-1185">Reference proteome</keyword>
<proteinExistence type="predicted"/>
<gene>
    <name evidence="2" type="ORF">QCA50_004986</name>
</gene>
<keyword evidence="1" id="KW-1133">Transmembrane helix</keyword>
<accession>A0AAW0GNW8</accession>
<dbReference type="Proteomes" id="UP001385951">
    <property type="component" value="Unassembled WGS sequence"/>
</dbReference>
<feature type="transmembrane region" description="Helical" evidence="1">
    <location>
        <begin position="20"/>
        <end position="42"/>
    </location>
</feature>
<sequence>MAPLPPSSNPDVGPTLGALLIGTMLASIIYGITTLQLFFYFTSYSKDSIALKALVVTMWWIDLVTLFEPDAEPIVDHRILDTFDLAFIGHTLYTYFILDYLNPAELLEMVWTIAVSWG</sequence>
<keyword evidence="1" id="KW-0812">Transmembrane</keyword>
<evidence type="ECO:0000313" key="2">
    <source>
        <dbReference type="EMBL" id="KAK7691587.1"/>
    </source>
</evidence>
<evidence type="ECO:0000256" key="1">
    <source>
        <dbReference type="SAM" id="Phobius"/>
    </source>
</evidence>
<comment type="caution">
    <text evidence="2">The sequence shown here is derived from an EMBL/GenBank/DDBJ whole genome shotgun (WGS) entry which is preliminary data.</text>
</comment>
<keyword evidence="1" id="KW-0472">Membrane</keyword>
<evidence type="ECO:0000313" key="3">
    <source>
        <dbReference type="Proteomes" id="UP001385951"/>
    </source>
</evidence>
<organism evidence="2 3">
    <name type="scientific">Cerrena zonata</name>
    <dbReference type="NCBI Taxonomy" id="2478898"/>
    <lineage>
        <taxon>Eukaryota</taxon>
        <taxon>Fungi</taxon>
        <taxon>Dikarya</taxon>
        <taxon>Basidiomycota</taxon>
        <taxon>Agaricomycotina</taxon>
        <taxon>Agaricomycetes</taxon>
        <taxon>Polyporales</taxon>
        <taxon>Cerrenaceae</taxon>
        <taxon>Cerrena</taxon>
    </lineage>
</organism>
<dbReference type="AlphaFoldDB" id="A0AAW0GNW8"/>
<protein>
    <submittedName>
        <fullName evidence="2">Uncharacterized protein</fullName>
    </submittedName>
</protein>
<reference evidence="2 3" key="1">
    <citation type="submission" date="2022-09" db="EMBL/GenBank/DDBJ databases">
        <authorList>
            <person name="Palmer J.M."/>
        </authorList>
    </citation>
    <scope>NUCLEOTIDE SEQUENCE [LARGE SCALE GENOMIC DNA]</scope>
    <source>
        <strain evidence="2 3">DSM 7382</strain>
    </source>
</reference>